<feature type="transmembrane region" description="Helical" evidence="8">
    <location>
        <begin position="284"/>
        <end position="309"/>
    </location>
</feature>
<dbReference type="NCBIfam" id="NF038066">
    <property type="entry name" value="MptB"/>
    <property type="match status" value="1"/>
</dbReference>
<dbReference type="Proteomes" id="UP001240483">
    <property type="component" value="Unassembled WGS sequence"/>
</dbReference>
<evidence type="ECO:0000256" key="5">
    <source>
        <dbReference type="ARBA" id="ARBA00022989"/>
    </source>
</evidence>
<keyword evidence="3" id="KW-0808">Transferase</keyword>
<comment type="similarity">
    <text evidence="7">Belongs to the MptA/B family.</text>
</comment>
<keyword evidence="6 8" id="KW-0472">Membrane</keyword>
<dbReference type="AlphaFoldDB" id="A0AAP4C5U3"/>
<gene>
    <name evidence="9" type="primary">mptB</name>
    <name evidence="9" type="ORF">QP116_00510</name>
</gene>
<comment type="caution">
    <text evidence="9">The sequence shown here is derived from an EMBL/GenBank/DDBJ whole genome shotgun (WGS) entry which is preliminary data.</text>
</comment>
<organism evidence="9 10">
    <name type="scientific">Pseudoglutamicibacter cumminsii</name>
    <dbReference type="NCBI Taxonomy" id="156979"/>
    <lineage>
        <taxon>Bacteria</taxon>
        <taxon>Bacillati</taxon>
        <taxon>Actinomycetota</taxon>
        <taxon>Actinomycetes</taxon>
        <taxon>Micrococcales</taxon>
        <taxon>Micrococcaceae</taxon>
        <taxon>Pseudoglutamicibacter</taxon>
    </lineage>
</organism>
<dbReference type="EMBL" id="JASODW010000001">
    <property type="protein sequence ID" value="MDK6274247.1"/>
    <property type="molecule type" value="Genomic_DNA"/>
</dbReference>
<dbReference type="InterPro" id="IPR049829">
    <property type="entry name" value="MptA/B-like"/>
</dbReference>
<feature type="transmembrane region" description="Helical" evidence="8">
    <location>
        <begin position="420"/>
        <end position="445"/>
    </location>
</feature>
<keyword evidence="5 8" id="KW-1133">Transmembrane helix</keyword>
<keyword evidence="4 8" id="KW-0812">Transmembrane</keyword>
<feature type="transmembrane region" description="Helical" evidence="8">
    <location>
        <begin position="457"/>
        <end position="476"/>
    </location>
</feature>
<evidence type="ECO:0000313" key="9">
    <source>
        <dbReference type="EMBL" id="MDK6274247.1"/>
    </source>
</evidence>
<proteinExistence type="inferred from homology"/>
<feature type="transmembrane region" description="Helical" evidence="8">
    <location>
        <begin position="321"/>
        <end position="344"/>
    </location>
</feature>
<feature type="transmembrane region" description="Helical" evidence="8">
    <location>
        <begin position="209"/>
        <end position="226"/>
    </location>
</feature>
<reference evidence="9" key="1">
    <citation type="submission" date="2023-05" db="EMBL/GenBank/DDBJ databases">
        <title>Cataloging the Phylogenetic Diversity of Human Bladder Bacteria.</title>
        <authorList>
            <person name="Du J."/>
        </authorList>
    </citation>
    <scope>NUCLEOTIDE SEQUENCE</scope>
    <source>
        <strain evidence="9">UMB9978</strain>
    </source>
</reference>
<evidence type="ECO:0000256" key="7">
    <source>
        <dbReference type="ARBA" id="ARBA00043987"/>
    </source>
</evidence>
<sequence length="556" mass="60501">MREESHALQGAQPSSQVRSTRSLLSRMRARVLPDALRLSTSVWVGFIASVLGALSAWAIGFTANVPVATLTGSTFVNALRAYDAVLWAAVLGLAVAVGLASHAWIQLARRLPLADGHHILTRIVVLWSAPWFFAPPIFSNDMYSYLAQGRLLMLGKNPYTDWVSQVPGWFGQGAASVWAESASPYGPLFLIIAAGVALVSWGNPDIALFLFRLVALVGVIIFMKIIPKLSRDHGVNPAWVQWLTAASPLFLYSMIASGHNDALMVGLMLWAFVAMRRGKTFAGLLLASGAIAIKPIVVLCLPFLGLTWAGKNARWGRRWMCWIVTGITVTVVLTALGGLTGTWFGWITAMAGQGMAIFPFAPFGLLGLGFGHLVSLAGGTQAGLIAQSLFYAAGKLVAIGLAGWLALARPKVSPLTSAGLVLMAASLLNPVIQPWYFYWILPFLLCRRAYFGFVEQLIVWGGTLHVIWTTSTQISLPPWQELGGFQAVFTLVATAISVTALAFPRTQRKLIKLPTWTDMRRPADTSIVMPMLAPWSVSQFTALRYRSPRVIDERVW</sequence>
<feature type="transmembrane region" description="Helical" evidence="8">
    <location>
        <begin position="482"/>
        <end position="503"/>
    </location>
</feature>
<feature type="transmembrane region" description="Helical" evidence="8">
    <location>
        <begin position="35"/>
        <end position="59"/>
    </location>
</feature>
<evidence type="ECO:0000256" key="2">
    <source>
        <dbReference type="ARBA" id="ARBA00022676"/>
    </source>
</evidence>
<dbReference type="GO" id="GO:0005886">
    <property type="term" value="C:plasma membrane"/>
    <property type="evidence" value="ECO:0007669"/>
    <property type="project" value="UniProtKB-SubCell"/>
</dbReference>
<dbReference type="Pfam" id="PF26314">
    <property type="entry name" value="MptA_B_family"/>
    <property type="match status" value="1"/>
</dbReference>
<evidence type="ECO:0000256" key="3">
    <source>
        <dbReference type="ARBA" id="ARBA00022679"/>
    </source>
</evidence>
<feature type="transmembrane region" description="Helical" evidence="8">
    <location>
        <begin position="356"/>
        <end position="377"/>
    </location>
</feature>
<protein>
    <submittedName>
        <fullName evidence="9">Polyprenol phosphomannose-dependent alpha 1,6 mannosyltransferase MptB</fullName>
    </submittedName>
</protein>
<comment type="subcellular location">
    <subcellularLocation>
        <location evidence="1">Membrane</location>
        <topology evidence="1">Multi-pass membrane protein</topology>
    </subcellularLocation>
</comment>
<accession>A0AAP4C5U3</accession>
<feature type="transmembrane region" description="Helical" evidence="8">
    <location>
        <begin position="119"/>
        <end position="138"/>
    </location>
</feature>
<evidence type="ECO:0000313" key="10">
    <source>
        <dbReference type="Proteomes" id="UP001240483"/>
    </source>
</evidence>
<name>A0AAP4C5U3_9MICC</name>
<evidence type="ECO:0000256" key="4">
    <source>
        <dbReference type="ARBA" id="ARBA00022692"/>
    </source>
</evidence>
<feature type="transmembrane region" description="Helical" evidence="8">
    <location>
        <begin position="84"/>
        <end position="107"/>
    </location>
</feature>
<evidence type="ECO:0000256" key="8">
    <source>
        <dbReference type="SAM" id="Phobius"/>
    </source>
</evidence>
<evidence type="ECO:0000256" key="6">
    <source>
        <dbReference type="ARBA" id="ARBA00023136"/>
    </source>
</evidence>
<dbReference type="RefSeq" id="WP_285332284.1">
    <property type="nucleotide sequence ID" value="NZ_JASODW010000001.1"/>
</dbReference>
<evidence type="ECO:0000256" key="1">
    <source>
        <dbReference type="ARBA" id="ARBA00004141"/>
    </source>
</evidence>
<keyword evidence="2 9" id="KW-0328">Glycosyltransferase</keyword>
<feature type="transmembrane region" description="Helical" evidence="8">
    <location>
        <begin position="389"/>
        <end position="408"/>
    </location>
</feature>
<dbReference type="GO" id="GO:0016758">
    <property type="term" value="F:hexosyltransferase activity"/>
    <property type="evidence" value="ECO:0007669"/>
    <property type="project" value="InterPro"/>
</dbReference>